<dbReference type="SUPFAM" id="SSF53474">
    <property type="entry name" value="alpha/beta-Hydrolases"/>
    <property type="match status" value="1"/>
</dbReference>
<dbReference type="InterPro" id="IPR013094">
    <property type="entry name" value="AB_hydrolase_3"/>
</dbReference>
<dbReference type="PROSITE" id="PS01174">
    <property type="entry name" value="LIPASE_GDXG_SER"/>
    <property type="match status" value="1"/>
</dbReference>
<dbReference type="GO" id="GO:0016787">
    <property type="term" value="F:hydrolase activity"/>
    <property type="evidence" value="ECO:0007669"/>
    <property type="project" value="UniProtKB-KW"/>
</dbReference>
<dbReference type="AlphaFoldDB" id="A0AAD7CBP4"/>
<proteinExistence type="inferred from homology"/>
<dbReference type="Pfam" id="PF07859">
    <property type="entry name" value="Abhydrolase_3"/>
    <property type="match status" value="1"/>
</dbReference>
<dbReference type="PANTHER" id="PTHR48081">
    <property type="entry name" value="AB HYDROLASE SUPERFAMILY PROTEIN C4A8.06C"/>
    <property type="match status" value="1"/>
</dbReference>
<evidence type="ECO:0000256" key="2">
    <source>
        <dbReference type="ARBA" id="ARBA00022801"/>
    </source>
</evidence>
<dbReference type="InterPro" id="IPR029058">
    <property type="entry name" value="AB_hydrolase_fold"/>
</dbReference>
<gene>
    <name evidence="5" type="ORF">FB45DRAFT_824704</name>
</gene>
<feature type="active site" evidence="3">
    <location>
        <position position="182"/>
    </location>
</feature>
<dbReference type="Gene3D" id="3.40.50.1820">
    <property type="entry name" value="alpha/beta hydrolase"/>
    <property type="match status" value="1"/>
</dbReference>
<dbReference type="PANTHER" id="PTHR48081:SF31">
    <property type="entry name" value="STERYL ACETYL HYDROLASE MUG81-RELATED"/>
    <property type="match status" value="1"/>
</dbReference>
<dbReference type="EMBL" id="JARKIF010000003">
    <property type="protein sequence ID" value="KAJ7644532.1"/>
    <property type="molecule type" value="Genomic_DNA"/>
</dbReference>
<protein>
    <submittedName>
        <fullName evidence="5">Alpha/Beta hydrolase protein</fullName>
    </submittedName>
</protein>
<name>A0AAD7CBP4_9AGAR</name>
<evidence type="ECO:0000256" key="1">
    <source>
        <dbReference type="ARBA" id="ARBA00010515"/>
    </source>
</evidence>
<keyword evidence="2 5" id="KW-0378">Hydrolase</keyword>
<feature type="domain" description="Alpha/beta hydrolase fold-3" evidence="4">
    <location>
        <begin position="105"/>
        <end position="323"/>
    </location>
</feature>
<accession>A0AAD7CBP4</accession>
<evidence type="ECO:0000256" key="3">
    <source>
        <dbReference type="PROSITE-ProRule" id="PRU10038"/>
    </source>
</evidence>
<dbReference type="Proteomes" id="UP001221142">
    <property type="component" value="Unassembled WGS sequence"/>
</dbReference>
<reference evidence="5" key="1">
    <citation type="submission" date="2023-03" db="EMBL/GenBank/DDBJ databases">
        <title>Massive genome expansion in bonnet fungi (Mycena s.s.) driven by repeated elements and novel gene families across ecological guilds.</title>
        <authorList>
            <consortium name="Lawrence Berkeley National Laboratory"/>
            <person name="Harder C.B."/>
            <person name="Miyauchi S."/>
            <person name="Viragh M."/>
            <person name="Kuo A."/>
            <person name="Thoen E."/>
            <person name="Andreopoulos B."/>
            <person name="Lu D."/>
            <person name="Skrede I."/>
            <person name="Drula E."/>
            <person name="Henrissat B."/>
            <person name="Morin E."/>
            <person name="Kohler A."/>
            <person name="Barry K."/>
            <person name="LaButti K."/>
            <person name="Morin E."/>
            <person name="Salamov A."/>
            <person name="Lipzen A."/>
            <person name="Mereny Z."/>
            <person name="Hegedus B."/>
            <person name="Baldrian P."/>
            <person name="Stursova M."/>
            <person name="Weitz H."/>
            <person name="Taylor A."/>
            <person name="Grigoriev I.V."/>
            <person name="Nagy L.G."/>
            <person name="Martin F."/>
            <person name="Kauserud H."/>
        </authorList>
    </citation>
    <scope>NUCLEOTIDE SEQUENCE</scope>
    <source>
        <strain evidence="5">9284</strain>
    </source>
</reference>
<evidence type="ECO:0000313" key="5">
    <source>
        <dbReference type="EMBL" id="KAJ7644532.1"/>
    </source>
</evidence>
<dbReference type="InterPro" id="IPR033140">
    <property type="entry name" value="Lipase_GDXG_put_SER_AS"/>
</dbReference>
<organism evidence="5 6">
    <name type="scientific">Roridomyces roridus</name>
    <dbReference type="NCBI Taxonomy" id="1738132"/>
    <lineage>
        <taxon>Eukaryota</taxon>
        <taxon>Fungi</taxon>
        <taxon>Dikarya</taxon>
        <taxon>Basidiomycota</taxon>
        <taxon>Agaricomycotina</taxon>
        <taxon>Agaricomycetes</taxon>
        <taxon>Agaricomycetidae</taxon>
        <taxon>Agaricales</taxon>
        <taxon>Marasmiineae</taxon>
        <taxon>Mycenaceae</taxon>
        <taxon>Roridomyces</taxon>
    </lineage>
</organism>
<keyword evidence="6" id="KW-1185">Reference proteome</keyword>
<dbReference type="InterPro" id="IPR050300">
    <property type="entry name" value="GDXG_lipolytic_enzyme"/>
</dbReference>
<evidence type="ECO:0000313" key="6">
    <source>
        <dbReference type="Proteomes" id="UP001221142"/>
    </source>
</evidence>
<comment type="caution">
    <text evidence="5">The sequence shown here is derived from an EMBL/GenBank/DDBJ whole genome shotgun (WGS) entry which is preliminary data.</text>
</comment>
<sequence length="352" mass="38463">METFDGTRRWGLATLLPLPAVLLWTALTASRASGKSLKRILGVRAFRYLTSNLSVSQVQYLLGNTMDVYTKWTKSVKLPRVADELGGAARLLWVGPKRLDRVIYVFHGGYFILPVTDFTLAFWRYVQVSLEKQGIEVGIAVLQYSLAPISTFPTPLNQARLGLEALLAAGVRPENLIIAGDSAGGNLALQLFSQMLHPLSDMPEIRPASPFRGLCLLSPWVSLTADTASVRECDGIDTMTERMLAVLGADILAGFPEADHAAFAEASKAPGTWFHGLRGLVQRVLVTAGSFECMRDDITRLGEGLKTHHPNVELVVQEGGLHDDMLLDFMMKESKLGSLTPLIISWIAAESS</sequence>
<comment type="similarity">
    <text evidence="1">Belongs to the 'GDXG' lipolytic enzyme family.</text>
</comment>
<evidence type="ECO:0000259" key="4">
    <source>
        <dbReference type="Pfam" id="PF07859"/>
    </source>
</evidence>